<feature type="domain" description="DUF4349" evidence="3">
    <location>
        <begin position="73"/>
        <end position="279"/>
    </location>
</feature>
<reference evidence="4 5" key="1">
    <citation type="submission" date="2020-07" db="EMBL/GenBank/DDBJ databases">
        <authorList>
            <person name="Sun Q."/>
        </authorList>
    </citation>
    <scope>NUCLEOTIDE SEQUENCE [LARGE SCALE GENOMIC DNA]</scope>
    <source>
        <strain evidence="4 5">MAH-1</strain>
    </source>
</reference>
<comment type="caution">
    <text evidence="4">The sequence shown here is derived from an EMBL/GenBank/DDBJ whole genome shotgun (WGS) entry which is preliminary data.</text>
</comment>
<dbReference type="Pfam" id="PF14257">
    <property type="entry name" value="DUF4349"/>
    <property type="match status" value="1"/>
</dbReference>
<feature type="transmembrane region" description="Helical" evidence="2">
    <location>
        <begin position="258"/>
        <end position="279"/>
    </location>
</feature>
<dbReference type="Proteomes" id="UP000535020">
    <property type="component" value="Unassembled WGS sequence"/>
</dbReference>
<sequence length="289" mass="33351">MRTIFYTFILGAIVSCNKQEAVSDETVAAVSLPAASKYADYKSKDEDAPKMAASTMRIDAVKFVQPVVNKTEQKIIRSADLKFQCDDLAKTNDRIIASVKKYGGYLQNDREAKEYSEVSRMIQVRIPSKDFDNFLKDVSDGVDYFDEKNISSEDVTDEYIDNESRVKTQKALENRYLELLKKANKVSEMLEIEEKLSEIREEIESKQARLNYLQTQVDMSSFTITFYKNMPQKESASVPFGSKIGNALKSGVNAVLDFFIWLLEMWPFIIILVALIVFFRKRWRRRQKN</sequence>
<keyword evidence="2" id="KW-0472">Membrane</keyword>
<dbReference type="EMBL" id="JACBJI010000002">
    <property type="protein sequence ID" value="NYA70110.1"/>
    <property type="molecule type" value="Genomic_DNA"/>
</dbReference>
<gene>
    <name evidence="4" type="ORF">HZF10_04200</name>
</gene>
<feature type="coiled-coil region" evidence="1">
    <location>
        <begin position="182"/>
        <end position="216"/>
    </location>
</feature>
<dbReference type="InterPro" id="IPR025645">
    <property type="entry name" value="DUF4349"/>
</dbReference>
<evidence type="ECO:0000259" key="3">
    <source>
        <dbReference type="Pfam" id="PF14257"/>
    </source>
</evidence>
<proteinExistence type="predicted"/>
<keyword evidence="1" id="KW-0175">Coiled coil</keyword>
<keyword evidence="2" id="KW-1133">Transmembrane helix</keyword>
<evidence type="ECO:0000256" key="2">
    <source>
        <dbReference type="SAM" id="Phobius"/>
    </source>
</evidence>
<protein>
    <submittedName>
        <fullName evidence="4">DUF4349 domain-containing protein</fullName>
    </submittedName>
</protein>
<name>A0A7Y9C4P9_9FLAO</name>
<keyword evidence="5" id="KW-1185">Reference proteome</keyword>
<dbReference type="RefSeq" id="WP_176004935.1">
    <property type="nucleotide sequence ID" value="NZ_JABWMI010000006.1"/>
</dbReference>
<dbReference type="PROSITE" id="PS51257">
    <property type="entry name" value="PROKAR_LIPOPROTEIN"/>
    <property type="match status" value="1"/>
</dbReference>
<organism evidence="4 5">
    <name type="scientific">Flavobacterium agri</name>
    <dbReference type="NCBI Taxonomy" id="2743471"/>
    <lineage>
        <taxon>Bacteria</taxon>
        <taxon>Pseudomonadati</taxon>
        <taxon>Bacteroidota</taxon>
        <taxon>Flavobacteriia</taxon>
        <taxon>Flavobacteriales</taxon>
        <taxon>Flavobacteriaceae</taxon>
        <taxon>Flavobacterium</taxon>
    </lineage>
</organism>
<evidence type="ECO:0000313" key="5">
    <source>
        <dbReference type="Proteomes" id="UP000535020"/>
    </source>
</evidence>
<accession>A0A7Y9C4P9</accession>
<evidence type="ECO:0000256" key="1">
    <source>
        <dbReference type="SAM" id="Coils"/>
    </source>
</evidence>
<dbReference type="AlphaFoldDB" id="A0A7Y9C4P9"/>
<evidence type="ECO:0000313" key="4">
    <source>
        <dbReference type="EMBL" id="NYA70110.1"/>
    </source>
</evidence>
<keyword evidence="2" id="KW-0812">Transmembrane</keyword>